<evidence type="ECO:0000259" key="1">
    <source>
        <dbReference type="Pfam" id="PF01498"/>
    </source>
</evidence>
<dbReference type="InterPro" id="IPR036397">
    <property type="entry name" value="RNaseH_sf"/>
</dbReference>
<keyword evidence="4" id="KW-1185">Reference proteome</keyword>
<dbReference type="GO" id="GO:0015074">
    <property type="term" value="P:DNA integration"/>
    <property type="evidence" value="ECO:0007669"/>
    <property type="project" value="InterPro"/>
</dbReference>
<dbReference type="EMBL" id="KK118409">
    <property type="protein sequence ID" value="KFM72897.1"/>
    <property type="molecule type" value="Genomic_DNA"/>
</dbReference>
<dbReference type="PANTHER" id="PTHR23022">
    <property type="entry name" value="TRANSPOSABLE ELEMENT-RELATED"/>
    <property type="match status" value="1"/>
</dbReference>
<dbReference type="GO" id="GO:0003677">
    <property type="term" value="F:DNA binding"/>
    <property type="evidence" value="ECO:0007669"/>
    <property type="project" value="InterPro"/>
</dbReference>
<feature type="domain" description="Tc1-like transposase DDE" evidence="2">
    <location>
        <begin position="109"/>
        <end position="261"/>
    </location>
</feature>
<proteinExistence type="predicted"/>
<evidence type="ECO:0000313" key="4">
    <source>
        <dbReference type="Proteomes" id="UP000054359"/>
    </source>
</evidence>
<dbReference type="Pfam" id="PF13358">
    <property type="entry name" value="DDE_3"/>
    <property type="match status" value="2"/>
</dbReference>
<dbReference type="Gene3D" id="3.30.420.10">
    <property type="entry name" value="Ribonuclease H-like superfamily/Ribonuclease H"/>
    <property type="match status" value="2"/>
</dbReference>
<dbReference type="OrthoDB" id="3263820at2759"/>
<dbReference type="PANTHER" id="PTHR23022:SF135">
    <property type="entry name" value="SI:DKEY-77F5.3"/>
    <property type="match status" value="1"/>
</dbReference>
<dbReference type="InterPro" id="IPR038717">
    <property type="entry name" value="Tc1-like_DDE_dom"/>
</dbReference>
<name>A0A087U6A8_STEMI</name>
<feature type="domain" description="Transposase Tc1-like" evidence="1">
    <location>
        <begin position="30"/>
        <end position="102"/>
    </location>
</feature>
<dbReference type="AlphaFoldDB" id="A0A087U6A8"/>
<evidence type="ECO:0000313" key="3">
    <source>
        <dbReference type="EMBL" id="KFM72897.1"/>
    </source>
</evidence>
<dbReference type="InterPro" id="IPR002492">
    <property type="entry name" value="Transposase_Tc1-like"/>
</dbReference>
<gene>
    <name evidence="3" type="ORF">X975_11476</name>
</gene>
<feature type="domain" description="Tc1-like transposase DDE" evidence="2">
    <location>
        <begin position="320"/>
        <end position="472"/>
    </location>
</feature>
<organism evidence="3 4">
    <name type="scientific">Stegodyphus mimosarum</name>
    <name type="common">African social velvet spider</name>
    <dbReference type="NCBI Taxonomy" id="407821"/>
    <lineage>
        <taxon>Eukaryota</taxon>
        <taxon>Metazoa</taxon>
        <taxon>Ecdysozoa</taxon>
        <taxon>Arthropoda</taxon>
        <taxon>Chelicerata</taxon>
        <taxon>Arachnida</taxon>
        <taxon>Araneae</taxon>
        <taxon>Araneomorphae</taxon>
        <taxon>Entelegynae</taxon>
        <taxon>Eresoidea</taxon>
        <taxon>Eresidae</taxon>
        <taxon>Stegodyphus</taxon>
    </lineage>
</organism>
<reference evidence="3 4" key="1">
    <citation type="submission" date="2013-11" db="EMBL/GenBank/DDBJ databases">
        <title>Genome sequencing of Stegodyphus mimosarum.</title>
        <authorList>
            <person name="Bechsgaard J."/>
        </authorList>
    </citation>
    <scope>NUCLEOTIDE SEQUENCE [LARGE SCALE GENOMIC DNA]</scope>
</reference>
<feature type="non-terminal residue" evidence="3">
    <location>
        <position position="512"/>
    </location>
</feature>
<dbReference type="Proteomes" id="UP000054359">
    <property type="component" value="Unassembled WGS sequence"/>
</dbReference>
<accession>A0A087U6A8</accession>
<dbReference type="InterPro" id="IPR052338">
    <property type="entry name" value="Transposase_5"/>
</dbReference>
<evidence type="ECO:0000259" key="2">
    <source>
        <dbReference type="Pfam" id="PF13358"/>
    </source>
</evidence>
<dbReference type="GO" id="GO:0006313">
    <property type="term" value="P:DNA transposition"/>
    <property type="evidence" value="ECO:0007669"/>
    <property type="project" value="InterPro"/>
</dbReference>
<sequence>MRVWKQWTDECRTTRKSGSGPRNVTSARDDRHLVRMARTDRTASSRQLAALWSIATGVSLCASSIRRRLLQCGLRARTPLYRIPLTHDHRRLRLQWANQHRDWRADWQHVVFSDESRFNLWYHDGRIRVRRYAGERHLPECIIERHSGRTPGVMVWGAIAYHRRSQLLRIVGNLNSNRYIREVLQPEAVPFLQSLPGAVFQQDNARPHTARIVKSFFAAQQVQLLPWPACSPDMSPIEHVWDVIGRRLARDPRPVASADELWTNYFEQNTEFQTEFQRRLLQCGLRARTPLYRIPLTHDHRRLRLQWANQHRDWRADWQHVVFSDESRFNLWYHDGRIRVRRYAGERHLPECIIERHSGRTPGVMVWGAIAYHRRSQLLRIVGNLNSNRYIREVLQPEAVPFLQSLPGAVFQQDNARPHTARIVKSFFAAQQVQLLPWPACSPDMSPIEHVWDVIGRRLARDPRPVASADELWVRVQTIWNALPQSDIQTLFDSMPRRVAALIAARGGHTKY</sequence>
<protein>
    <submittedName>
        <fullName evidence="3">Transposable element Tcb1 transposase</fullName>
    </submittedName>
</protein>
<dbReference type="Pfam" id="PF01498">
    <property type="entry name" value="HTH_Tnp_Tc3_2"/>
    <property type="match status" value="1"/>
</dbReference>